<dbReference type="Pfam" id="PF06055">
    <property type="entry name" value="ExoD"/>
    <property type="match status" value="1"/>
</dbReference>
<gene>
    <name evidence="2" type="ORF">IQ782_20145</name>
</gene>
<accession>A0ABR9X6M8</accession>
<dbReference type="PANTHER" id="PTHR41795:SF1">
    <property type="entry name" value="EXOPOLYSACCHARIDE SYNTHESIS PROTEIN"/>
    <property type="match status" value="1"/>
</dbReference>
<evidence type="ECO:0000256" key="1">
    <source>
        <dbReference type="SAM" id="Phobius"/>
    </source>
</evidence>
<dbReference type="PANTHER" id="PTHR41795">
    <property type="entry name" value="EXOPOLYSACCHARIDE SYNTHESIS PROTEIN"/>
    <property type="match status" value="1"/>
</dbReference>
<dbReference type="EMBL" id="JADFFK010000017">
    <property type="protein sequence ID" value="MBE9639170.1"/>
    <property type="molecule type" value="Genomic_DNA"/>
</dbReference>
<comment type="caution">
    <text evidence="2">The sequence shown here is derived from an EMBL/GenBank/DDBJ whole genome shotgun (WGS) entry which is preliminary data.</text>
</comment>
<proteinExistence type="predicted"/>
<keyword evidence="3" id="KW-1185">Reference proteome</keyword>
<keyword evidence="1" id="KW-0812">Transmembrane</keyword>
<organism evidence="2 3">
    <name type="scientific">Salipiger mangrovisoli</name>
    <dbReference type="NCBI Taxonomy" id="2865933"/>
    <lineage>
        <taxon>Bacteria</taxon>
        <taxon>Pseudomonadati</taxon>
        <taxon>Pseudomonadota</taxon>
        <taxon>Alphaproteobacteria</taxon>
        <taxon>Rhodobacterales</taxon>
        <taxon>Roseobacteraceae</taxon>
        <taxon>Salipiger</taxon>
    </lineage>
</organism>
<name>A0ABR9X6M8_9RHOB</name>
<evidence type="ECO:0000313" key="2">
    <source>
        <dbReference type="EMBL" id="MBE9639170.1"/>
    </source>
</evidence>
<feature type="transmembrane region" description="Helical" evidence="1">
    <location>
        <begin position="63"/>
        <end position="82"/>
    </location>
</feature>
<dbReference type="InterPro" id="IPR010331">
    <property type="entry name" value="ExoD"/>
</dbReference>
<reference evidence="2 3" key="1">
    <citation type="journal article" date="2021" name="Int. J. Syst. Evol. Microbiol.">
        <title>Salipiger mangrovisoli sp. nov., isolated from mangrove soil and the proposal for the reclassification of Paraphaeobacter pallidus as Salipiger pallidus comb. nov.</title>
        <authorList>
            <person name="Du J."/>
            <person name="Liu Y."/>
            <person name="Pei T."/>
            <person name="Deng M.R."/>
            <person name="Zhu H."/>
        </authorList>
    </citation>
    <scope>NUCLEOTIDE SEQUENCE [LARGE SCALE GENOMIC DNA]</scope>
    <source>
        <strain evidence="2 3">6D45A</strain>
    </source>
</reference>
<keyword evidence="1" id="KW-0472">Membrane</keyword>
<evidence type="ECO:0000313" key="3">
    <source>
        <dbReference type="Proteomes" id="UP000607796"/>
    </source>
</evidence>
<feature type="transmembrane region" description="Helical" evidence="1">
    <location>
        <begin position="32"/>
        <end position="57"/>
    </location>
</feature>
<keyword evidence="1" id="KW-1133">Transmembrane helix</keyword>
<protein>
    <submittedName>
        <fullName evidence="2">Exopolysaccharide biosynthesis protein</fullName>
    </submittedName>
</protein>
<sequence>MKYSPGTRCRASLSLPIIRASRSQHQSGRLTVGSLLSGLGEASFGWALVVLSLVNLLPLPPGFTLLTAIPLLVASAQVCLGYPSIRLPRKFADLHLDHDKLRRTVLRLRPLTRRLERLLQKRHRYVFKRKRRLLPTGVQLDGVKFHGRSSSIRCAGWPAAIASSVVLR</sequence>
<dbReference type="Proteomes" id="UP000607796">
    <property type="component" value="Unassembled WGS sequence"/>
</dbReference>